<feature type="region of interest" description="Disordered" evidence="1">
    <location>
        <begin position="42"/>
        <end position="64"/>
    </location>
</feature>
<keyword evidence="3" id="KW-1185">Reference proteome</keyword>
<dbReference type="EMBL" id="KQ976412">
    <property type="protein sequence ID" value="KYM90519.1"/>
    <property type="molecule type" value="Genomic_DNA"/>
</dbReference>
<evidence type="ECO:0000256" key="1">
    <source>
        <dbReference type="SAM" id="MobiDB-lite"/>
    </source>
</evidence>
<dbReference type="AlphaFoldDB" id="A0A151I5R1"/>
<feature type="compositionally biased region" description="Basic and acidic residues" evidence="1">
    <location>
        <begin position="48"/>
        <end position="64"/>
    </location>
</feature>
<evidence type="ECO:0000313" key="3">
    <source>
        <dbReference type="Proteomes" id="UP000078540"/>
    </source>
</evidence>
<name>A0A151I5R1_9HYME</name>
<proteinExistence type="predicted"/>
<evidence type="ECO:0000313" key="2">
    <source>
        <dbReference type="EMBL" id="KYM90519.1"/>
    </source>
</evidence>
<sequence>MNHMLELDQQMILGNYPSQTSSGSVMFDVNISQDVLSYPKQLDVNFGNDERRRNHSSEESEKQR</sequence>
<dbReference type="Proteomes" id="UP000078540">
    <property type="component" value="Unassembled WGS sequence"/>
</dbReference>
<gene>
    <name evidence="2" type="ORF">ALC53_01773</name>
</gene>
<organism evidence="2 3">
    <name type="scientific">Atta colombica</name>
    <dbReference type="NCBI Taxonomy" id="520822"/>
    <lineage>
        <taxon>Eukaryota</taxon>
        <taxon>Metazoa</taxon>
        <taxon>Ecdysozoa</taxon>
        <taxon>Arthropoda</taxon>
        <taxon>Hexapoda</taxon>
        <taxon>Insecta</taxon>
        <taxon>Pterygota</taxon>
        <taxon>Neoptera</taxon>
        <taxon>Endopterygota</taxon>
        <taxon>Hymenoptera</taxon>
        <taxon>Apocrita</taxon>
        <taxon>Aculeata</taxon>
        <taxon>Formicoidea</taxon>
        <taxon>Formicidae</taxon>
        <taxon>Myrmicinae</taxon>
        <taxon>Atta</taxon>
    </lineage>
</organism>
<protein>
    <submittedName>
        <fullName evidence="2">Uncharacterized protein</fullName>
    </submittedName>
</protein>
<reference evidence="2 3" key="1">
    <citation type="submission" date="2015-09" db="EMBL/GenBank/DDBJ databases">
        <title>Atta colombica WGS genome.</title>
        <authorList>
            <person name="Nygaard S."/>
            <person name="Hu H."/>
            <person name="Boomsma J."/>
            <person name="Zhang G."/>
        </authorList>
    </citation>
    <scope>NUCLEOTIDE SEQUENCE [LARGE SCALE GENOMIC DNA]</scope>
    <source>
        <strain evidence="2">Treedump-2</strain>
        <tissue evidence="2">Whole body</tissue>
    </source>
</reference>
<accession>A0A151I5R1</accession>